<dbReference type="EMBL" id="MU275987">
    <property type="protein sequence ID" value="KAI0044322.1"/>
    <property type="molecule type" value="Genomic_DNA"/>
</dbReference>
<proteinExistence type="predicted"/>
<reference evidence="1" key="2">
    <citation type="journal article" date="2022" name="New Phytol.">
        <title>Evolutionary transition to the ectomycorrhizal habit in the genomes of a hyperdiverse lineage of mushroom-forming fungi.</title>
        <authorList>
            <person name="Looney B."/>
            <person name="Miyauchi S."/>
            <person name="Morin E."/>
            <person name="Drula E."/>
            <person name="Courty P.E."/>
            <person name="Kohler A."/>
            <person name="Kuo A."/>
            <person name="LaButti K."/>
            <person name="Pangilinan J."/>
            <person name="Lipzen A."/>
            <person name="Riley R."/>
            <person name="Andreopoulos W."/>
            <person name="He G."/>
            <person name="Johnson J."/>
            <person name="Nolan M."/>
            <person name="Tritt A."/>
            <person name="Barry K.W."/>
            <person name="Grigoriev I.V."/>
            <person name="Nagy L.G."/>
            <person name="Hibbett D."/>
            <person name="Henrissat B."/>
            <person name="Matheny P.B."/>
            <person name="Labbe J."/>
            <person name="Martin F.M."/>
        </authorList>
    </citation>
    <scope>NUCLEOTIDE SEQUENCE</scope>
    <source>
        <strain evidence="1">FP105234-sp</strain>
    </source>
</reference>
<evidence type="ECO:0000313" key="2">
    <source>
        <dbReference type="Proteomes" id="UP000814033"/>
    </source>
</evidence>
<protein>
    <submittedName>
        <fullName evidence="1">Uncharacterized protein</fullName>
    </submittedName>
</protein>
<sequence length="262" mass="27513">MSYHYPYNDPATHSSAMTPTTPGASSNASTPMAHPWEYEVAASTVPHDDPNLNASTSSTPSLNLTLQPAEFSPQELYQHQLPQVQEQPPAHATSEPPTVIQLEERIPLVPSQYRGRSARKSGERSRVHAIDTAAASASGGDADRRASASPATGPVRAHGSSVRAHPYKRPHSAEDIARAQSAAAAARQASDQSFVRFVQQGFSDETSAGASAGTPQAGMGGSPSGSGLSRMRYASPPPLLDTALSSSSSFPFLLMCMGALVY</sequence>
<evidence type="ECO:0000313" key="1">
    <source>
        <dbReference type="EMBL" id="KAI0044322.1"/>
    </source>
</evidence>
<keyword evidence="2" id="KW-1185">Reference proteome</keyword>
<reference evidence="1" key="1">
    <citation type="submission" date="2021-02" db="EMBL/GenBank/DDBJ databases">
        <authorList>
            <consortium name="DOE Joint Genome Institute"/>
            <person name="Ahrendt S."/>
            <person name="Looney B.P."/>
            <person name="Miyauchi S."/>
            <person name="Morin E."/>
            <person name="Drula E."/>
            <person name="Courty P.E."/>
            <person name="Chicoki N."/>
            <person name="Fauchery L."/>
            <person name="Kohler A."/>
            <person name="Kuo A."/>
            <person name="Labutti K."/>
            <person name="Pangilinan J."/>
            <person name="Lipzen A."/>
            <person name="Riley R."/>
            <person name="Andreopoulos W."/>
            <person name="He G."/>
            <person name="Johnson J."/>
            <person name="Barry K.W."/>
            <person name="Grigoriev I.V."/>
            <person name="Nagy L."/>
            <person name="Hibbett D."/>
            <person name="Henrissat B."/>
            <person name="Matheny P.B."/>
            <person name="Labbe J."/>
            <person name="Martin F."/>
        </authorList>
    </citation>
    <scope>NUCLEOTIDE SEQUENCE</scope>
    <source>
        <strain evidence="1">FP105234-sp</strain>
    </source>
</reference>
<comment type="caution">
    <text evidence="1">The sequence shown here is derived from an EMBL/GenBank/DDBJ whole genome shotgun (WGS) entry which is preliminary data.</text>
</comment>
<dbReference type="Proteomes" id="UP000814033">
    <property type="component" value="Unassembled WGS sequence"/>
</dbReference>
<accession>A0ACB8RK86</accession>
<organism evidence="1 2">
    <name type="scientific">Auriscalpium vulgare</name>
    <dbReference type="NCBI Taxonomy" id="40419"/>
    <lineage>
        <taxon>Eukaryota</taxon>
        <taxon>Fungi</taxon>
        <taxon>Dikarya</taxon>
        <taxon>Basidiomycota</taxon>
        <taxon>Agaricomycotina</taxon>
        <taxon>Agaricomycetes</taxon>
        <taxon>Russulales</taxon>
        <taxon>Auriscalpiaceae</taxon>
        <taxon>Auriscalpium</taxon>
    </lineage>
</organism>
<name>A0ACB8RK86_9AGAM</name>
<gene>
    <name evidence="1" type="ORF">FA95DRAFT_285361</name>
</gene>